<organism evidence="1">
    <name type="scientific">marine metagenome</name>
    <dbReference type="NCBI Taxonomy" id="408172"/>
    <lineage>
        <taxon>unclassified sequences</taxon>
        <taxon>metagenomes</taxon>
        <taxon>ecological metagenomes</taxon>
    </lineage>
</organism>
<reference evidence="1" key="1">
    <citation type="submission" date="2018-05" db="EMBL/GenBank/DDBJ databases">
        <authorList>
            <person name="Lanie J.A."/>
            <person name="Ng W.-L."/>
            <person name="Kazmierczak K.M."/>
            <person name="Andrzejewski T.M."/>
            <person name="Davidsen T.M."/>
            <person name="Wayne K.J."/>
            <person name="Tettelin H."/>
            <person name="Glass J.I."/>
            <person name="Rusch D."/>
            <person name="Podicherti R."/>
            <person name="Tsui H.-C.T."/>
            <person name="Winkler M.E."/>
        </authorList>
    </citation>
    <scope>NUCLEOTIDE SEQUENCE</scope>
</reference>
<sequence length="36" mass="3795">MNKFILVCATLVVLLAATISANAAKPRGLLKNPGVW</sequence>
<evidence type="ECO:0000313" key="1">
    <source>
        <dbReference type="EMBL" id="SVE44243.1"/>
    </source>
</evidence>
<dbReference type="EMBL" id="UINC01217586">
    <property type="protein sequence ID" value="SVE44243.1"/>
    <property type="molecule type" value="Genomic_DNA"/>
</dbReference>
<accession>A0A383DIW1</accession>
<proteinExistence type="predicted"/>
<gene>
    <name evidence="1" type="ORF">METZ01_LOCUS497097</name>
</gene>
<name>A0A383DIW1_9ZZZZ</name>
<feature type="non-terminal residue" evidence="1">
    <location>
        <position position="36"/>
    </location>
</feature>
<protein>
    <submittedName>
        <fullName evidence="1">Uncharacterized protein</fullName>
    </submittedName>
</protein>
<dbReference type="AlphaFoldDB" id="A0A383DIW1"/>